<gene>
    <name evidence="2" type="ORF">MGAL_10B076846</name>
</gene>
<dbReference type="Proteomes" id="UP000596742">
    <property type="component" value="Unassembled WGS sequence"/>
</dbReference>
<dbReference type="InterPro" id="IPR011029">
    <property type="entry name" value="DEATH-like_dom_sf"/>
</dbReference>
<evidence type="ECO:0000313" key="3">
    <source>
        <dbReference type="Proteomes" id="UP000596742"/>
    </source>
</evidence>
<feature type="compositionally biased region" description="Basic and acidic residues" evidence="1">
    <location>
        <begin position="22"/>
        <end position="34"/>
    </location>
</feature>
<keyword evidence="3" id="KW-1185">Reference proteome</keyword>
<dbReference type="AlphaFoldDB" id="A0A8B6H4R1"/>
<evidence type="ECO:0008006" key="4">
    <source>
        <dbReference type="Google" id="ProtNLM"/>
    </source>
</evidence>
<protein>
    <recommendedName>
        <fullName evidence="4">CARD domain-containing protein</fullName>
    </recommendedName>
</protein>
<proteinExistence type="predicted"/>
<dbReference type="EMBL" id="UYJE01009412">
    <property type="protein sequence ID" value="VDI73322.1"/>
    <property type="molecule type" value="Genomic_DNA"/>
</dbReference>
<comment type="caution">
    <text evidence="2">The sequence shown here is derived from an EMBL/GenBank/DDBJ whole genome shotgun (WGS) entry which is preliminary data.</text>
</comment>
<name>A0A8B6H4R1_MYTGA</name>
<dbReference type="OrthoDB" id="6126957at2759"/>
<evidence type="ECO:0000256" key="1">
    <source>
        <dbReference type="SAM" id="MobiDB-lite"/>
    </source>
</evidence>
<sequence length="1015" mass="117711">MNDTRGCDEDENKEVPAKIPKRSQENTTHDERVKYSSGFCPSHSARTNRNKYQPSRSECPSTCGRPLVPTLNNIRNDEAHREERKDIIQKKEECRTCRRKIIRNWTILKKYVFPAALLEKLCEKNLLRRENFEDLEKMNRSLAQDIVLTASYRNIYTQKKFDIFRSAVNEVSPGANIEWDATIDSRVPYDNIKIPQYVSSNDLIKQNLGRVIKGKVAIAIKEELLVHSIITIDEHEIICKDIKERSKSTRLIEMILNKVEARSFDCLVYSLQQFNETQRQSSIDTLVDMLYGKSKPSDLPSTTSSIEMQQCSINQTVNASADFKLKLNLTNANQQELPTFNDEVVENVANLTSDLMRVLGSYPAGADKGSVIIYLKSLEKDLARRLQQSVLNGGFFALLEKLFNDKAIKTSLSKGNYKLEVTVEPYKGSALQDESECLPDIEKRPSSNLIYVNRSFLIDQINVIALLQAFGSSNRDTIVKFEKAGIHKAVEIRKQAEIFLDVVEEEGLQEEFYNILQEKEMTFVLNRLQTYQKVCSADYTNLRRNIIHKFTQLVNILDIDDMRETFVERKVFDILMFDRLEEQFEDNREQATAALLIKVLKAGHEAVVTLVDVLYINAIDSLANDLLEPLPETTVHKEDSGMELDKSEGLLFEGTFRVLVEMDDSAIEKMEVGETCSKQRRYEELYPKRDISTTKHDDRLLVQQEYKRFLKDTKKKDIEISEDIFDPKIQKERENFYRHSTVVIDLGKEALMMLLKYELSKSGVKFVDFLADNRHNLYHCVYTTCCRCRYYKPNKKKGFSLSVENLETILDNTGLKLETHRHGNFPQLCCSPIKNELTIDQLDYVLLKVLLSSLQLQYDVQQAVDNIETCRNESFYKADIARLEYVQYLEFKREIQDAILTVCRYCNTEDEMTKKLKDFMLKPMDMTSLYRRQKKILDAVEEITDKKTRNRVEDKVGVVEFQSSISEEECKQLCGTFFEQKKDELVSFQAELEKSRNLGKRYFHRKSKRGSKQST</sequence>
<dbReference type="Gene3D" id="1.10.533.10">
    <property type="entry name" value="Death Domain, Fas"/>
    <property type="match status" value="1"/>
</dbReference>
<accession>A0A8B6H4R1</accession>
<evidence type="ECO:0000313" key="2">
    <source>
        <dbReference type="EMBL" id="VDI73322.1"/>
    </source>
</evidence>
<feature type="region of interest" description="Disordered" evidence="1">
    <location>
        <begin position="1"/>
        <end position="63"/>
    </location>
</feature>
<organism evidence="2 3">
    <name type="scientific">Mytilus galloprovincialis</name>
    <name type="common">Mediterranean mussel</name>
    <dbReference type="NCBI Taxonomy" id="29158"/>
    <lineage>
        <taxon>Eukaryota</taxon>
        <taxon>Metazoa</taxon>
        <taxon>Spiralia</taxon>
        <taxon>Lophotrochozoa</taxon>
        <taxon>Mollusca</taxon>
        <taxon>Bivalvia</taxon>
        <taxon>Autobranchia</taxon>
        <taxon>Pteriomorphia</taxon>
        <taxon>Mytilida</taxon>
        <taxon>Mytiloidea</taxon>
        <taxon>Mytilidae</taxon>
        <taxon>Mytilinae</taxon>
        <taxon>Mytilus</taxon>
    </lineage>
</organism>
<reference evidence="2" key="1">
    <citation type="submission" date="2018-11" db="EMBL/GenBank/DDBJ databases">
        <authorList>
            <person name="Alioto T."/>
            <person name="Alioto T."/>
        </authorList>
    </citation>
    <scope>NUCLEOTIDE SEQUENCE</scope>
</reference>
<feature type="compositionally biased region" description="Polar residues" evidence="1">
    <location>
        <begin position="44"/>
        <end position="60"/>
    </location>
</feature>